<proteinExistence type="predicted"/>
<feature type="compositionally biased region" description="Polar residues" evidence="1">
    <location>
        <begin position="19"/>
        <end position="38"/>
    </location>
</feature>
<reference evidence="2" key="1">
    <citation type="journal article" date="2021" name="Mol. Plant Microbe Interact.">
        <title>Complete Genome Sequence of the Plant-Pathogenic Fungus Colletotrichum lupini.</title>
        <authorList>
            <person name="Baroncelli R."/>
            <person name="Pensec F."/>
            <person name="Da Lio D."/>
            <person name="Boufleur T."/>
            <person name="Vicente I."/>
            <person name="Sarrocco S."/>
            <person name="Picot A."/>
            <person name="Baraldi E."/>
            <person name="Sukno S."/>
            <person name="Thon M."/>
            <person name="Le Floch G."/>
        </authorList>
    </citation>
    <scope>NUCLEOTIDE SEQUENCE</scope>
    <source>
        <strain evidence="2">IMI 504893</strain>
    </source>
</reference>
<dbReference type="EMBL" id="CP019480">
    <property type="protein sequence ID" value="UQC89423.1"/>
    <property type="molecule type" value="Genomic_DNA"/>
</dbReference>
<feature type="region of interest" description="Disordered" evidence="1">
    <location>
        <begin position="13"/>
        <end position="38"/>
    </location>
</feature>
<gene>
    <name evidence="2" type="ORF">CLUP02_14953</name>
</gene>
<dbReference type="GeneID" id="73348888"/>
<organism evidence="2 3">
    <name type="scientific">Colletotrichum lupini</name>
    <dbReference type="NCBI Taxonomy" id="145971"/>
    <lineage>
        <taxon>Eukaryota</taxon>
        <taxon>Fungi</taxon>
        <taxon>Dikarya</taxon>
        <taxon>Ascomycota</taxon>
        <taxon>Pezizomycotina</taxon>
        <taxon>Sordariomycetes</taxon>
        <taxon>Hypocreomycetidae</taxon>
        <taxon>Glomerellales</taxon>
        <taxon>Glomerellaceae</taxon>
        <taxon>Colletotrichum</taxon>
        <taxon>Colletotrichum acutatum species complex</taxon>
    </lineage>
</organism>
<dbReference type="RefSeq" id="XP_049151024.1">
    <property type="nucleotide sequence ID" value="XM_049293878.1"/>
</dbReference>
<dbReference type="AlphaFoldDB" id="A0A9Q8WMT8"/>
<sequence length="284" mass="31663">MVFYSLPSPRVLGEDRGGLQTNNSLTTPPELGTSNPCNRNPLSSEDEIICWRHATFAASAPHKFRASIHARIQAKFHADSRWGKLQSSDTDTDTAPGIMQRSKFLCKSIRWTHNPLQLGWQIVYRGQIDIGGSCWSFEPGTPGGCDIGNLSRMPRPLFPAAPLIFGTSELQLIRELSPTRPSTERVVRLIVSSEPSGLHVPVNLASAIFNQDGTLKGHWCHFAPPVEERIRGYSCCRGPGQNNQPLLANEKLSRTFMHFESSQHLSIALYHYPITVRTIQRPIN</sequence>
<keyword evidence="3" id="KW-1185">Reference proteome</keyword>
<dbReference type="KEGG" id="clup:CLUP02_14953"/>
<accession>A0A9Q8WMT8</accession>
<evidence type="ECO:0000313" key="3">
    <source>
        <dbReference type="Proteomes" id="UP000830671"/>
    </source>
</evidence>
<protein>
    <submittedName>
        <fullName evidence="2">Uncharacterized protein</fullName>
    </submittedName>
</protein>
<evidence type="ECO:0000256" key="1">
    <source>
        <dbReference type="SAM" id="MobiDB-lite"/>
    </source>
</evidence>
<name>A0A9Q8WMT8_9PEZI</name>
<dbReference type="Proteomes" id="UP000830671">
    <property type="component" value="Chromosome 8"/>
</dbReference>
<evidence type="ECO:0000313" key="2">
    <source>
        <dbReference type="EMBL" id="UQC89423.1"/>
    </source>
</evidence>